<evidence type="ECO:0000313" key="3">
    <source>
        <dbReference type="Proteomes" id="UP000650467"/>
    </source>
</evidence>
<dbReference type="AlphaFoldDB" id="A0A835SQT8"/>
<evidence type="ECO:0000256" key="1">
    <source>
        <dbReference type="SAM" id="MobiDB-lite"/>
    </source>
</evidence>
<reference evidence="2" key="1">
    <citation type="journal article" date="2020" name="bioRxiv">
        <title>Comparative genomics of Chlamydomonas.</title>
        <authorList>
            <person name="Craig R.J."/>
            <person name="Hasan A.R."/>
            <person name="Ness R.W."/>
            <person name="Keightley P.D."/>
        </authorList>
    </citation>
    <scope>NUCLEOTIDE SEQUENCE</scope>
    <source>
        <strain evidence="2">SAG 7.73</strain>
    </source>
</reference>
<dbReference type="Proteomes" id="UP000650467">
    <property type="component" value="Unassembled WGS sequence"/>
</dbReference>
<dbReference type="EMBL" id="JAEHOC010000024">
    <property type="protein sequence ID" value="KAG2431499.1"/>
    <property type="molecule type" value="Genomic_DNA"/>
</dbReference>
<keyword evidence="3" id="KW-1185">Reference proteome</keyword>
<accession>A0A835SQT8</accession>
<feature type="region of interest" description="Disordered" evidence="1">
    <location>
        <begin position="1"/>
        <end position="68"/>
    </location>
</feature>
<sequence length="186" mass="20332">MPKRSQKHASDDEEVDVDEEYEASEDAPEDDDSDYEAPKKGKKTPSNKENKPPAKSAKTPGSGAKPQEKVIERLRRSLYTCINTQMVYKKGLKYGSSRVNVEIPNLTPADVEALLGGKLYGRASKGPKQVSVTTGCSDELEDLMGRAPHKSLRYGAALVLLNDCVKLVYSRETGILKATAACVMLK</sequence>
<gene>
    <name evidence="2" type="ORF">HXX76_009513</name>
</gene>
<protein>
    <submittedName>
        <fullName evidence="2">Uncharacterized protein</fullName>
    </submittedName>
</protein>
<evidence type="ECO:0000313" key="2">
    <source>
        <dbReference type="EMBL" id="KAG2431499.1"/>
    </source>
</evidence>
<comment type="caution">
    <text evidence="2">The sequence shown here is derived from an EMBL/GenBank/DDBJ whole genome shotgun (WGS) entry which is preliminary data.</text>
</comment>
<organism evidence="2 3">
    <name type="scientific">Chlamydomonas incerta</name>
    <dbReference type="NCBI Taxonomy" id="51695"/>
    <lineage>
        <taxon>Eukaryota</taxon>
        <taxon>Viridiplantae</taxon>
        <taxon>Chlorophyta</taxon>
        <taxon>core chlorophytes</taxon>
        <taxon>Chlorophyceae</taxon>
        <taxon>CS clade</taxon>
        <taxon>Chlamydomonadales</taxon>
        <taxon>Chlamydomonadaceae</taxon>
        <taxon>Chlamydomonas</taxon>
    </lineage>
</organism>
<dbReference type="OrthoDB" id="531902at2759"/>
<name>A0A835SQT8_CHLIN</name>
<proteinExistence type="predicted"/>
<feature type="compositionally biased region" description="Acidic residues" evidence="1">
    <location>
        <begin position="11"/>
        <end position="35"/>
    </location>
</feature>